<dbReference type="KEGG" id="barn:D1092_05700"/>
<dbReference type="AlphaFoldDB" id="A0A5B9D1Z9"/>
<accession>A0A5B9D1Z9</accession>
<dbReference type="OrthoDB" id="7926636at2"/>
<organism evidence="1 2">
    <name type="scientific">Bartonella krasnovii</name>
    <dbReference type="NCBI Taxonomy" id="2267275"/>
    <lineage>
        <taxon>Bacteria</taxon>
        <taxon>Pseudomonadati</taxon>
        <taxon>Pseudomonadota</taxon>
        <taxon>Alphaproteobacteria</taxon>
        <taxon>Hyphomicrobiales</taxon>
        <taxon>Bartonellaceae</taxon>
        <taxon>Bartonella</taxon>
    </lineage>
</organism>
<dbReference type="EMBL" id="CP031844">
    <property type="protein sequence ID" value="QEE12482.1"/>
    <property type="molecule type" value="Genomic_DNA"/>
</dbReference>
<dbReference type="Proteomes" id="UP000321311">
    <property type="component" value="Chromosome"/>
</dbReference>
<name>A0A5B9D1Z9_9HYPH</name>
<proteinExistence type="predicted"/>
<evidence type="ECO:0000313" key="2">
    <source>
        <dbReference type="Proteomes" id="UP000321311"/>
    </source>
</evidence>
<protein>
    <submittedName>
        <fullName evidence="1">Uncharacterized protein</fullName>
    </submittedName>
</protein>
<gene>
    <name evidence="1" type="ORF">D1092_05700</name>
</gene>
<evidence type="ECO:0000313" key="1">
    <source>
        <dbReference type="EMBL" id="QEE12482.1"/>
    </source>
</evidence>
<reference evidence="2" key="1">
    <citation type="submission" date="2019-07" db="EMBL/GenBank/DDBJ databases">
        <title>Bartonella kosoyii sp. nov. and Bartonella krasnovii sp. nov., two novel members of the Bartonella elizabethae complex sensu lato, isolated from black rats and wild desert rodent-fleas.</title>
        <authorList>
            <person name="Gutierrez R."/>
            <person name="Shalit T."/>
            <person name="Markus B."/>
            <person name="Yuan C."/>
            <person name="Nachum-Biala Y."/>
            <person name="Elad D."/>
            <person name="Harrus S."/>
        </authorList>
    </citation>
    <scope>NUCLEOTIDE SEQUENCE [LARGE SCALE GENOMIC DNA]</scope>
    <source>
        <strain evidence="2">OE 1-1</strain>
    </source>
</reference>
<sequence length="77" mass="9554">MQYSCYGIKCFKQQEILIILYAKKQKRIINCLKMVKFRQKKFKMHQFEAILFSKVLIRIYNHHNFYNNFFHNSGTHY</sequence>